<name>A0A556U758_BAGYA</name>
<accession>A0A556U758</accession>
<gene>
    <name evidence="1" type="ORF">Baya_9015</name>
</gene>
<sequence length="108" mass="11923">MRCCDRRQKLGIKAELTADATAMGKFEHVWLIFAGLFTAASGVEKLDAEQRNGFCRLPVIAIPKVTIAICLSQGAIEHKVYMSCVVRFEGTLSRGTYMPACKAVRRIS</sequence>
<dbReference type="Proteomes" id="UP000319801">
    <property type="component" value="Unassembled WGS sequence"/>
</dbReference>
<evidence type="ECO:0000313" key="2">
    <source>
        <dbReference type="Proteomes" id="UP000319801"/>
    </source>
</evidence>
<organism evidence="1 2">
    <name type="scientific">Bagarius yarrelli</name>
    <name type="common">Goonch</name>
    <name type="synonym">Bagrus yarrelli</name>
    <dbReference type="NCBI Taxonomy" id="175774"/>
    <lineage>
        <taxon>Eukaryota</taxon>
        <taxon>Metazoa</taxon>
        <taxon>Chordata</taxon>
        <taxon>Craniata</taxon>
        <taxon>Vertebrata</taxon>
        <taxon>Euteleostomi</taxon>
        <taxon>Actinopterygii</taxon>
        <taxon>Neopterygii</taxon>
        <taxon>Teleostei</taxon>
        <taxon>Ostariophysi</taxon>
        <taxon>Siluriformes</taxon>
        <taxon>Sisoridae</taxon>
        <taxon>Sisorinae</taxon>
        <taxon>Bagarius</taxon>
    </lineage>
</organism>
<proteinExistence type="predicted"/>
<comment type="caution">
    <text evidence="1">The sequence shown here is derived from an EMBL/GenBank/DDBJ whole genome shotgun (WGS) entry which is preliminary data.</text>
</comment>
<reference evidence="1 2" key="1">
    <citation type="journal article" date="2019" name="Genome Biol. Evol.">
        <title>Whole-Genome Sequencing of the Giant Devil Catfish, Bagarius yarrelli.</title>
        <authorList>
            <person name="Jiang W."/>
            <person name="Lv Y."/>
            <person name="Cheng L."/>
            <person name="Yang K."/>
            <person name="Chao B."/>
            <person name="Wang X."/>
            <person name="Li Y."/>
            <person name="Pan X."/>
            <person name="You X."/>
            <person name="Zhang Y."/>
            <person name="Yang J."/>
            <person name="Li J."/>
            <person name="Zhang X."/>
            <person name="Liu S."/>
            <person name="Sun C."/>
            <person name="Yang J."/>
            <person name="Shi Q."/>
        </authorList>
    </citation>
    <scope>NUCLEOTIDE SEQUENCE [LARGE SCALE GENOMIC DNA]</scope>
    <source>
        <strain evidence="1">JWS20170419001</strain>
        <tissue evidence="1">Muscle</tissue>
    </source>
</reference>
<protein>
    <submittedName>
        <fullName evidence="1">Uncharacterized protein</fullName>
    </submittedName>
</protein>
<dbReference type="AlphaFoldDB" id="A0A556U758"/>
<evidence type="ECO:0000313" key="1">
    <source>
        <dbReference type="EMBL" id="TSN48500.1"/>
    </source>
</evidence>
<keyword evidence="2" id="KW-1185">Reference proteome</keyword>
<dbReference type="EMBL" id="VCAZ01000057">
    <property type="protein sequence ID" value="TSN48500.1"/>
    <property type="molecule type" value="Genomic_DNA"/>
</dbReference>